<dbReference type="WBParaSite" id="PgE016_g005_t03">
    <property type="protein sequence ID" value="PgE016_g005_t03"/>
    <property type="gene ID" value="PgE016_g005"/>
</dbReference>
<protein>
    <submittedName>
        <fullName evidence="2">Uncharacterized protein</fullName>
    </submittedName>
</protein>
<reference evidence="2" key="1">
    <citation type="submission" date="2022-11" db="UniProtKB">
        <authorList>
            <consortium name="WormBaseParasite"/>
        </authorList>
    </citation>
    <scope>IDENTIFICATION</scope>
</reference>
<dbReference type="AlphaFoldDB" id="A0A915A2A3"/>
<evidence type="ECO:0000313" key="2">
    <source>
        <dbReference type="WBParaSite" id="PgE016_g005_t03"/>
    </source>
</evidence>
<name>A0A915A2A3_PARUN</name>
<keyword evidence="1" id="KW-1185">Reference proteome</keyword>
<dbReference type="Proteomes" id="UP000887569">
    <property type="component" value="Unplaced"/>
</dbReference>
<accession>A0A915A2A3</accession>
<evidence type="ECO:0000313" key="1">
    <source>
        <dbReference type="Proteomes" id="UP000887569"/>
    </source>
</evidence>
<organism evidence="1 2">
    <name type="scientific">Parascaris univalens</name>
    <name type="common">Nematode worm</name>
    <dbReference type="NCBI Taxonomy" id="6257"/>
    <lineage>
        <taxon>Eukaryota</taxon>
        <taxon>Metazoa</taxon>
        <taxon>Ecdysozoa</taxon>
        <taxon>Nematoda</taxon>
        <taxon>Chromadorea</taxon>
        <taxon>Rhabditida</taxon>
        <taxon>Spirurina</taxon>
        <taxon>Ascaridomorpha</taxon>
        <taxon>Ascaridoidea</taxon>
        <taxon>Ascarididae</taxon>
        <taxon>Parascaris</taxon>
    </lineage>
</organism>
<sequence length="139" mass="15978">MYRTSPTTLIRYCPSTGRIAGAMSLFLYHYGTSTGKSKNPVRQTPQMYDLLKPNPIVTVFYIEDSDGIPKHCRGDTVTSRITRVGKFRTIHKIRASICGTSHSYWKFCLRKTVRREGESSHLFHLPDFLRNQGCRYSLV</sequence>
<proteinExistence type="predicted"/>